<sequence>MKIFLIFIFAVFAEESSGESSGDGEVERDSLTDDDDFSASDRSSLLDRIKGLEQENWSKDLTIENLKDDLEKMTRKKNLFKGKLRNEKGETQAIPFNLMDITTIQATNRSSPEQPIYPAYPPSRHQLSYNSEIIYE</sequence>
<accession>A0ABN7SRI4</accession>
<organism evidence="3 4">
    <name type="scientific">Oikopleura dioica</name>
    <name type="common">Tunicate</name>
    <dbReference type="NCBI Taxonomy" id="34765"/>
    <lineage>
        <taxon>Eukaryota</taxon>
        <taxon>Metazoa</taxon>
        <taxon>Chordata</taxon>
        <taxon>Tunicata</taxon>
        <taxon>Appendicularia</taxon>
        <taxon>Copelata</taxon>
        <taxon>Oikopleuridae</taxon>
        <taxon>Oikopleura</taxon>
    </lineage>
</organism>
<reference evidence="3 4" key="1">
    <citation type="submission" date="2021-04" db="EMBL/GenBank/DDBJ databases">
        <authorList>
            <person name="Bliznina A."/>
        </authorList>
    </citation>
    <scope>NUCLEOTIDE SEQUENCE [LARGE SCALE GENOMIC DNA]</scope>
</reference>
<name>A0ABN7SRI4_OIKDI</name>
<evidence type="ECO:0000313" key="3">
    <source>
        <dbReference type="EMBL" id="CAG5103704.1"/>
    </source>
</evidence>
<gene>
    <name evidence="3" type="ORF">OKIOD_LOCUS9662</name>
</gene>
<keyword evidence="4" id="KW-1185">Reference proteome</keyword>
<evidence type="ECO:0000256" key="2">
    <source>
        <dbReference type="SAM" id="SignalP"/>
    </source>
</evidence>
<feature type="region of interest" description="Disordered" evidence="1">
    <location>
        <begin position="16"/>
        <end position="40"/>
    </location>
</feature>
<proteinExistence type="predicted"/>
<feature type="chain" id="PRO_5046334626" evidence="2">
    <location>
        <begin position="19"/>
        <end position="136"/>
    </location>
</feature>
<evidence type="ECO:0000313" key="4">
    <source>
        <dbReference type="Proteomes" id="UP001158576"/>
    </source>
</evidence>
<protein>
    <submittedName>
        <fullName evidence="3">Oidioi.mRNA.OKI2018_I69.chr1.g897.t1.cds</fullName>
    </submittedName>
</protein>
<feature type="signal peptide" evidence="2">
    <location>
        <begin position="1"/>
        <end position="18"/>
    </location>
</feature>
<keyword evidence="2" id="KW-0732">Signal</keyword>
<dbReference type="Proteomes" id="UP001158576">
    <property type="component" value="Chromosome 1"/>
</dbReference>
<dbReference type="EMBL" id="OU015566">
    <property type="protein sequence ID" value="CAG5103704.1"/>
    <property type="molecule type" value="Genomic_DNA"/>
</dbReference>
<evidence type="ECO:0000256" key="1">
    <source>
        <dbReference type="SAM" id="MobiDB-lite"/>
    </source>
</evidence>